<accession>A0A540VK07</accession>
<proteinExistence type="predicted"/>
<feature type="transmembrane region" description="Helical" evidence="1">
    <location>
        <begin position="42"/>
        <end position="68"/>
    </location>
</feature>
<sequence>MITWALSLMSRNVLLITILVLVPAIGRVIQTDEVRIVNKQTYWLIEIIVEGARVILFIFLIGSGVFSLGIERIKSIFKTPKMQWYVIPSTVFHSIKTHYFELLATTVVFTLLAFLLNSLIQYLVSDEKLLLSIHKNTTLKFLNKTSLSLFLKNLSVIPLTLFYEAWLILTLLNLLSTVHSGLKQ</sequence>
<dbReference type="RefSeq" id="WP_141609588.1">
    <property type="nucleotide sequence ID" value="NZ_VIGC02000008.1"/>
</dbReference>
<reference evidence="2 3" key="1">
    <citation type="submission" date="2019-06" db="EMBL/GenBank/DDBJ databases">
        <title>Genome sequence of Litorilinea aerophila BAA-2444.</title>
        <authorList>
            <person name="Maclea K.S."/>
            <person name="Maurais E.G."/>
            <person name="Iannazzi L.C."/>
        </authorList>
    </citation>
    <scope>NUCLEOTIDE SEQUENCE [LARGE SCALE GENOMIC DNA]</scope>
    <source>
        <strain evidence="2 3">ATCC BAA-2444</strain>
    </source>
</reference>
<gene>
    <name evidence="2" type="ORF">FKZ61_08120</name>
</gene>
<dbReference type="InParanoid" id="A0A540VK07"/>
<keyword evidence="1" id="KW-0812">Transmembrane</keyword>
<comment type="caution">
    <text evidence="2">The sequence shown here is derived from an EMBL/GenBank/DDBJ whole genome shotgun (WGS) entry which is preliminary data.</text>
</comment>
<dbReference type="EMBL" id="VIGC01000008">
    <property type="protein sequence ID" value="TQE96443.1"/>
    <property type="molecule type" value="Genomic_DNA"/>
</dbReference>
<dbReference type="Proteomes" id="UP000317371">
    <property type="component" value="Unassembled WGS sequence"/>
</dbReference>
<organism evidence="2 3">
    <name type="scientific">Litorilinea aerophila</name>
    <dbReference type="NCBI Taxonomy" id="1204385"/>
    <lineage>
        <taxon>Bacteria</taxon>
        <taxon>Bacillati</taxon>
        <taxon>Chloroflexota</taxon>
        <taxon>Caldilineae</taxon>
        <taxon>Caldilineales</taxon>
        <taxon>Caldilineaceae</taxon>
        <taxon>Litorilinea</taxon>
    </lineage>
</organism>
<evidence type="ECO:0000313" key="3">
    <source>
        <dbReference type="Proteomes" id="UP000317371"/>
    </source>
</evidence>
<feature type="transmembrane region" description="Helical" evidence="1">
    <location>
        <begin position="102"/>
        <end position="124"/>
    </location>
</feature>
<protein>
    <submittedName>
        <fullName evidence="2">Uncharacterized protein</fullName>
    </submittedName>
</protein>
<feature type="transmembrane region" description="Helical" evidence="1">
    <location>
        <begin position="156"/>
        <end position="175"/>
    </location>
</feature>
<dbReference type="OrthoDB" id="953809at2"/>
<dbReference type="AlphaFoldDB" id="A0A540VK07"/>
<name>A0A540VK07_9CHLR</name>
<keyword evidence="3" id="KW-1185">Reference proteome</keyword>
<keyword evidence="1" id="KW-1133">Transmembrane helix</keyword>
<evidence type="ECO:0000256" key="1">
    <source>
        <dbReference type="SAM" id="Phobius"/>
    </source>
</evidence>
<evidence type="ECO:0000313" key="2">
    <source>
        <dbReference type="EMBL" id="TQE96443.1"/>
    </source>
</evidence>
<keyword evidence="1" id="KW-0472">Membrane</keyword>